<dbReference type="SUPFAM" id="SSF46894">
    <property type="entry name" value="C-terminal effector domain of the bipartite response regulators"/>
    <property type="match status" value="1"/>
</dbReference>
<feature type="domain" description="Response regulatory" evidence="10">
    <location>
        <begin position="10"/>
        <end position="123"/>
    </location>
</feature>
<dbReference type="GO" id="GO:0005829">
    <property type="term" value="C:cytosol"/>
    <property type="evidence" value="ECO:0007669"/>
    <property type="project" value="TreeGrafter"/>
</dbReference>
<evidence type="ECO:0000256" key="3">
    <source>
        <dbReference type="ARBA" id="ARBA00022553"/>
    </source>
</evidence>
<dbReference type="RefSeq" id="WP_039430051.1">
    <property type="nucleotide sequence ID" value="NZ_CP061845.1"/>
</dbReference>
<dbReference type="EMBL" id="JMCG01000002">
    <property type="protein sequence ID" value="KGK08863.1"/>
    <property type="molecule type" value="Genomic_DNA"/>
</dbReference>
<keyword evidence="3 8" id="KW-0597">Phosphoprotein</keyword>
<keyword evidence="2" id="KW-0963">Cytoplasm</keyword>
<dbReference type="InterPro" id="IPR001789">
    <property type="entry name" value="Sig_transdc_resp-reg_receiver"/>
</dbReference>
<name>A0A099LL45_9VIBR</name>
<accession>A0A099LL45</accession>
<dbReference type="InterPro" id="IPR039420">
    <property type="entry name" value="WalR-like"/>
</dbReference>
<dbReference type="PROSITE" id="PS50110">
    <property type="entry name" value="RESPONSE_REGULATORY"/>
    <property type="match status" value="1"/>
</dbReference>
<dbReference type="GO" id="GO:0032993">
    <property type="term" value="C:protein-DNA complex"/>
    <property type="evidence" value="ECO:0007669"/>
    <property type="project" value="TreeGrafter"/>
</dbReference>
<dbReference type="AlphaFoldDB" id="A0A099LL45"/>
<dbReference type="CDD" id="cd00383">
    <property type="entry name" value="trans_reg_C"/>
    <property type="match status" value="1"/>
</dbReference>
<keyword evidence="4" id="KW-0902">Two-component regulatory system</keyword>
<feature type="modified residue" description="4-aspartylphosphate" evidence="8">
    <location>
        <position position="59"/>
    </location>
</feature>
<protein>
    <submittedName>
        <fullName evidence="12">Chemotaxis protein CheY</fullName>
    </submittedName>
</protein>
<dbReference type="eggNOG" id="COG0745">
    <property type="taxonomic scope" value="Bacteria"/>
</dbReference>
<evidence type="ECO:0000256" key="1">
    <source>
        <dbReference type="ARBA" id="ARBA00004496"/>
    </source>
</evidence>
<evidence type="ECO:0000256" key="9">
    <source>
        <dbReference type="PROSITE-ProRule" id="PRU01091"/>
    </source>
</evidence>
<organism evidence="12 13">
    <name type="scientific">Vibrio navarrensis</name>
    <dbReference type="NCBI Taxonomy" id="29495"/>
    <lineage>
        <taxon>Bacteria</taxon>
        <taxon>Pseudomonadati</taxon>
        <taxon>Pseudomonadota</taxon>
        <taxon>Gammaproteobacteria</taxon>
        <taxon>Vibrionales</taxon>
        <taxon>Vibrionaceae</taxon>
        <taxon>Vibrio</taxon>
    </lineage>
</organism>
<evidence type="ECO:0000256" key="6">
    <source>
        <dbReference type="ARBA" id="ARBA00023125"/>
    </source>
</evidence>
<dbReference type="FunFam" id="1.10.10.10:FF:000099">
    <property type="entry name" value="Two-component system response regulator TorR"/>
    <property type="match status" value="1"/>
</dbReference>
<dbReference type="STRING" id="29495.EA26_16690"/>
<evidence type="ECO:0000313" key="12">
    <source>
        <dbReference type="EMBL" id="KGK08863.1"/>
    </source>
</evidence>
<dbReference type="PANTHER" id="PTHR48111">
    <property type="entry name" value="REGULATOR OF RPOS"/>
    <property type="match status" value="1"/>
</dbReference>
<evidence type="ECO:0000256" key="7">
    <source>
        <dbReference type="ARBA" id="ARBA00023163"/>
    </source>
</evidence>
<evidence type="ECO:0000259" key="11">
    <source>
        <dbReference type="PROSITE" id="PS51755"/>
    </source>
</evidence>
<dbReference type="PANTHER" id="PTHR48111:SF47">
    <property type="entry name" value="TRANSCRIPTIONAL REGULATORY PROTEIN RSTA"/>
    <property type="match status" value="1"/>
</dbReference>
<dbReference type="SUPFAM" id="SSF52172">
    <property type="entry name" value="CheY-like"/>
    <property type="match status" value="1"/>
</dbReference>
<keyword evidence="7" id="KW-0804">Transcription</keyword>
<evidence type="ECO:0000256" key="2">
    <source>
        <dbReference type="ARBA" id="ARBA00022490"/>
    </source>
</evidence>
<feature type="domain" description="OmpR/PhoB-type" evidence="11">
    <location>
        <begin position="134"/>
        <end position="233"/>
    </location>
</feature>
<dbReference type="Gene3D" id="3.40.50.2300">
    <property type="match status" value="1"/>
</dbReference>
<dbReference type="PROSITE" id="PS51755">
    <property type="entry name" value="OMPR_PHOB"/>
    <property type="match status" value="1"/>
</dbReference>
<dbReference type="GO" id="GO:0006355">
    <property type="term" value="P:regulation of DNA-templated transcription"/>
    <property type="evidence" value="ECO:0007669"/>
    <property type="project" value="InterPro"/>
</dbReference>
<dbReference type="GO" id="GO:0000976">
    <property type="term" value="F:transcription cis-regulatory region binding"/>
    <property type="evidence" value="ECO:0007669"/>
    <property type="project" value="TreeGrafter"/>
</dbReference>
<proteinExistence type="predicted"/>
<evidence type="ECO:0000256" key="4">
    <source>
        <dbReference type="ARBA" id="ARBA00023012"/>
    </source>
</evidence>
<dbReference type="Proteomes" id="UP000029994">
    <property type="component" value="Unassembled WGS sequence"/>
</dbReference>
<dbReference type="InterPro" id="IPR001867">
    <property type="entry name" value="OmpR/PhoB-type_DNA-bd"/>
</dbReference>
<dbReference type="Gene3D" id="1.10.10.10">
    <property type="entry name" value="Winged helix-like DNA-binding domain superfamily/Winged helix DNA-binding domain"/>
    <property type="match status" value="1"/>
</dbReference>
<comment type="caution">
    <text evidence="12">The sequence shown here is derived from an EMBL/GenBank/DDBJ whole genome shotgun (WGS) entry which is preliminary data.</text>
</comment>
<dbReference type="SMART" id="SM00862">
    <property type="entry name" value="Trans_reg_C"/>
    <property type="match status" value="1"/>
</dbReference>
<comment type="subcellular location">
    <subcellularLocation>
        <location evidence="1">Cytoplasm</location>
    </subcellularLocation>
</comment>
<dbReference type="InterPro" id="IPR036388">
    <property type="entry name" value="WH-like_DNA-bd_sf"/>
</dbReference>
<dbReference type="Pfam" id="PF00072">
    <property type="entry name" value="Response_reg"/>
    <property type="match status" value="1"/>
</dbReference>
<evidence type="ECO:0000259" key="10">
    <source>
        <dbReference type="PROSITE" id="PS50110"/>
    </source>
</evidence>
<dbReference type="InterPro" id="IPR016032">
    <property type="entry name" value="Sig_transdc_resp-reg_C-effctor"/>
</dbReference>
<dbReference type="Gene3D" id="6.10.250.690">
    <property type="match status" value="1"/>
</dbReference>
<keyword evidence="5" id="KW-0805">Transcription regulation</keyword>
<dbReference type="Pfam" id="PF00486">
    <property type="entry name" value="Trans_reg_C"/>
    <property type="match status" value="1"/>
</dbReference>
<dbReference type="GO" id="GO:0000156">
    <property type="term" value="F:phosphorelay response regulator activity"/>
    <property type="evidence" value="ECO:0007669"/>
    <property type="project" value="TreeGrafter"/>
</dbReference>
<dbReference type="SMART" id="SM00448">
    <property type="entry name" value="REC"/>
    <property type="match status" value="1"/>
</dbReference>
<evidence type="ECO:0000313" key="13">
    <source>
        <dbReference type="Proteomes" id="UP000029994"/>
    </source>
</evidence>
<evidence type="ECO:0000256" key="5">
    <source>
        <dbReference type="ARBA" id="ARBA00023015"/>
    </source>
</evidence>
<dbReference type="GeneID" id="43684715"/>
<keyword evidence="6 9" id="KW-0238">DNA-binding</keyword>
<gene>
    <name evidence="12" type="ORF">EA26_16690</name>
</gene>
<evidence type="ECO:0000256" key="8">
    <source>
        <dbReference type="PROSITE-ProRule" id="PRU00169"/>
    </source>
</evidence>
<reference evidence="12 13" key="1">
    <citation type="submission" date="2014-04" db="EMBL/GenBank/DDBJ databases">
        <title>Genome sequencing of Vibrio navarrensis strains.</title>
        <authorList>
            <person name="Gladney L.M."/>
            <person name="Katz L.S."/>
            <person name="Marino-Ramirez L."/>
            <person name="Jordan I.K."/>
        </authorList>
    </citation>
    <scope>NUCLEOTIDE SEQUENCE [LARGE SCALE GENOMIC DNA]</scope>
    <source>
        <strain evidence="12 13">ATCC 51183</strain>
    </source>
</reference>
<dbReference type="InterPro" id="IPR011006">
    <property type="entry name" value="CheY-like_superfamily"/>
</dbReference>
<feature type="DNA-binding region" description="OmpR/PhoB-type" evidence="9">
    <location>
        <begin position="134"/>
        <end position="233"/>
    </location>
</feature>
<sequence>MNETSSTPCRIVLVEDDLELAELIQDFLSHYEFSVTTVADGITAVDVILSQQPDLVILDIMLPGQSGMDVCRAVRDKYHGMILMQTALDDDIDQVMGLELGADDYVVKQVKPRLLLSRIRALLRRQERTVTADKHELHIGPLCMNLQYRTVSLAQQPIKLTTSEFELLYLLAQRVGTIVTRDDIAQQIRGFEYDGLDRSIDRRISRLRRTLHDDPNEPKLIKTIRGKGYQLCAPGEGEMG</sequence>
<keyword evidence="13" id="KW-1185">Reference proteome</keyword>